<dbReference type="PROSITE" id="PS00380">
    <property type="entry name" value="RHODANESE_1"/>
    <property type="match status" value="1"/>
</dbReference>
<dbReference type="InterPro" id="IPR001307">
    <property type="entry name" value="Thiosulphate_STrfase_CS"/>
</dbReference>
<dbReference type="GO" id="GO:0004792">
    <property type="term" value="F:thiosulfate-cyanide sulfurtransferase activity"/>
    <property type="evidence" value="ECO:0007669"/>
    <property type="project" value="InterPro"/>
</dbReference>
<dbReference type="CDD" id="cd01449">
    <property type="entry name" value="TST_Repeat_2"/>
    <property type="match status" value="1"/>
</dbReference>
<proteinExistence type="predicted"/>
<dbReference type="PANTHER" id="PTHR11364:SF27">
    <property type="entry name" value="SULFURTRANSFERASE"/>
    <property type="match status" value="1"/>
</dbReference>
<evidence type="ECO:0000313" key="4">
    <source>
        <dbReference type="Proteomes" id="UP000027986"/>
    </source>
</evidence>
<keyword evidence="4" id="KW-1185">Reference proteome</keyword>
<protein>
    <submittedName>
        <fullName evidence="3">Sulfurtransferase</fullName>
    </submittedName>
</protein>
<accession>A0A075JM06</accession>
<dbReference type="InterPro" id="IPR001763">
    <property type="entry name" value="Rhodanese-like_dom"/>
</dbReference>
<dbReference type="KEGG" id="dni:HX89_09065"/>
<dbReference type="PANTHER" id="PTHR11364">
    <property type="entry name" value="THIOSULFATE SULFERTANSFERASE"/>
    <property type="match status" value="1"/>
</dbReference>
<dbReference type="InterPro" id="IPR036873">
    <property type="entry name" value="Rhodanese-like_dom_sf"/>
</dbReference>
<dbReference type="InterPro" id="IPR045078">
    <property type="entry name" value="TST/MPST-like"/>
</dbReference>
<dbReference type="Pfam" id="PF00581">
    <property type="entry name" value="Rhodanese"/>
    <property type="match status" value="2"/>
</dbReference>
<dbReference type="GeneID" id="41841288"/>
<evidence type="ECO:0000256" key="2">
    <source>
        <dbReference type="ARBA" id="ARBA00022737"/>
    </source>
</evidence>
<dbReference type="HOGENOM" id="CLU_031618_0_0_11"/>
<dbReference type="PROSITE" id="PS50206">
    <property type="entry name" value="RHODANESE_3"/>
    <property type="match status" value="2"/>
</dbReference>
<sequence length="284" mass="30510">MTHLPHPLVSAHRLAARLEAGERFHLLDVRWALGQPSMHEAYLHAHLPGACWVEFEDALSDAVSDDGAGGRHPMPSLDRFQDAMRAAGVRNDVPVVVYDAANGLAAARCWWLLRYFGKLDVQVLDGGLAAWKQAGGALEGGDPTPTQRGDFIATPRHLTLVDADGAEELAARHLLVDARPADRFAGQNETIDPVAGHIPGAVNIPALSNIGADGCFLTSDDLATRFTARGIPRHERVGVYCGSGVQAAHLALALEVSGVFDDPAVYIGSWSDWISDPERPVERD</sequence>
<keyword evidence="2" id="KW-0677">Repeat</keyword>
<dbReference type="Proteomes" id="UP000027986">
    <property type="component" value="Chromosome"/>
</dbReference>
<evidence type="ECO:0000313" key="3">
    <source>
        <dbReference type="EMBL" id="AIF41068.1"/>
    </source>
</evidence>
<dbReference type="AlphaFoldDB" id="A0A075JM06"/>
<dbReference type="SUPFAM" id="SSF52821">
    <property type="entry name" value="Rhodanese/Cell cycle control phosphatase"/>
    <property type="match status" value="2"/>
</dbReference>
<dbReference type="EMBL" id="CP008889">
    <property type="protein sequence ID" value="AIF41068.1"/>
    <property type="molecule type" value="Genomic_DNA"/>
</dbReference>
<gene>
    <name evidence="3" type="ORF">HX89_09065</name>
</gene>
<name>A0A075JM06_9MICO</name>
<reference evidence="3 4" key="1">
    <citation type="submission" date="2014-07" db="EMBL/GenBank/DDBJ databases">
        <title>Genome Sequencing of Dermacoccus nishinomiyaensis.</title>
        <authorList>
            <person name="Hong K.W."/>
            <person name="Chan K.G."/>
        </authorList>
    </citation>
    <scope>NUCLEOTIDE SEQUENCE [LARGE SCALE GENOMIC DNA]</scope>
    <source>
        <strain evidence="3 4">M25</strain>
    </source>
</reference>
<dbReference type="CDD" id="cd01448">
    <property type="entry name" value="TST_Repeat_1"/>
    <property type="match status" value="1"/>
</dbReference>
<dbReference type="SMART" id="SM00450">
    <property type="entry name" value="RHOD"/>
    <property type="match status" value="2"/>
</dbReference>
<organism evidence="3 4">
    <name type="scientific">Dermacoccus nishinomiyaensis</name>
    <dbReference type="NCBI Taxonomy" id="1274"/>
    <lineage>
        <taxon>Bacteria</taxon>
        <taxon>Bacillati</taxon>
        <taxon>Actinomycetota</taxon>
        <taxon>Actinomycetes</taxon>
        <taxon>Micrococcales</taxon>
        <taxon>Dermacoccaceae</taxon>
        <taxon>Dermacoccus</taxon>
    </lineage>
</organism>
<evidence type="ECO:0000256" key="1">
    <source>
        <dbReference type="ARBA" id="ARBA00022679"/>
    </source>
</evidence>
<dbReference type="Gene3D" id="3.40.250.10">
    <property type="entry name" value="Rhodanese-like domain"/>
    <property type="match status" value="2"/>
</dbReference>
<dbReference type="eggNOG" id="COG2897">
    <property type="taxonomic scope" value="Bacteria"/>
</dbReference>
<dbReference type="OrthoDB" id="9770030at2"/>
<keyword evidence="1 3" id="KW-0808">Transferase</keyword>
<dbReference type="RefSeq" id="WP_006944323.1">
    <property type="nucleotide sequence ID" value="NZ_CAKZHM010000118.1"/>
</dbReference>